<accession>A0A1G6KFJ5</accession>
<dbReference type="Gene3D" id="2.150.10.10">
    <property type="entry name" value="Serralysin-like metalloprotease, C-terminal"/>
    <property type="match status" value="1"/>
</dbReference>
<evidence type="ECO:0008006" key="3">
    <source>
        <dbReference type="Google" id="ProtNLM"/>
    </source>
</evidence>
<dbReference type="AlphaFoldDB" id="A0A1G6KFJ5"/>
<gene>
    <name evidence="1" type="ORF">SAMN04487779_1001507</name>
</gene>
<sequence length="475" mass="48693">MQLNILLRGQSNAQLMGDYNGGAQAMVAKVEELLGFDGTNDRVHLEYSSQGRQTSTVFSGTAFLGEWLTPAGDGQNWAPAALEQSLLNVVGRITPEQKAEPTAVVWFHSEYDSRDAGLTPTEWEGAVRSEAAMLRAAYGQSAETLAYHFVSAIPYPQGTDAGHQAIRIGMEELAADPAFNAHIAARALDADMRFDNTDGDWSTRDYGGAHQSNEDGLQTAERIAFSLAQDWAEYARPGSPVALAGGAVDDLGPQVVQAVVAGDDEVAVRVAHDAARALLPLDADAASGTGWSLLGTTGEVEASAASVTGPDTLLLRFDSPLPADARLHYGYGYGRLEGADGGGRGNAVYDDQGMPIWVGAEGLAPDGVIHAPVTEGAVLAGGPGADTFSLGAGSGGGSHAGGAGADQWRIVAGAGSATITDFTPGEDRLAFQGMGAESVTVAPGAGGLVVTFDAAGHSVTLPGVTALGAGDVVFV</sequence>
<dbReference type="InterPro" id="IPR011049">
    <property type="entry name" value="Serralysin-like_metalloprot_C"/>
</dbReference>
<dbReference type="EMBL" id="FMZX01000001">
    <property type="protein sequence ID" value="SDC29849.1"/>
    <property type="molecule type" value="Genomic_DNA"/>
</dbReference>
<evidence type="ECO:0000313" key="1">
    <source>
        <dbReference type="EMBL" id="SDC29849.1"/>
    </source>
</evidence>
<reference evidence="1 2" key="1">
    <citation type="submission" date="2016-10" db="EMBL/GenBank/DDBJ databases">
        <authorList>
            <person name="de Groot N.N."/>
        </authorList>
    </citation>
    <scope>NUCLEOTIDE SEQUENCE [LARGE SCALE GENOMIC DNA]</scope>
    <source>
        <strain evidence="1 2">CPCC 100156</strain>
    </source>
</reference>
<proteinExistence type="predicted"/>
<keyword evidence="2" id="KW-1185">Reference proteome</keyword>
<evidence type="ECO:0000313" key="2">
    <source>
        <dbReference type="Proteomes" id="UP000198925"/>
    </source>
</evidence>
<organism evidence="1 2">
    <name type="scientific">Belnapia rosea</name>
    <dbReference type="NCBI Taxonomy" id="938405"/>
    <lineage>
        <taxon>Bacteria</taxon>
        <taxon>Pseudomonadati</taxon>
        <taxon>Pseudomonadota</taxon>
        <taxon>Alphaproteobacteria</taxon>
        <taxon>Acetobacterales</taxon>
        <taxon>Roseomonadaceae</taxon>
        <taxon>Belnapia</taxon>
    </lineage>
</organism>
<name>A0A1G6KFJ5_9PROT</name>
<dbReference type="SUPFAM" id="SSF51120">
    <property type="entry name" value="beta-Roll"/>
    <property type="match status" value="1"/>
</dbReference>
<dbReference type="Proteomes" id="UP000198925">
    <property type="component" value="Unassembled WGS sequence"/>
</dbReference>
<dbReference type="STRING" id="938405.SAMN02927895_00697"/>
<protein>
    <recommendedName>
        <fullName evidence="3">Sialate O-acetylesterase domain-containing protein</fullName>
    </recommendedName>
</protein>